<comment type="similarity">
    <text evidence="3 17">Belongs to the complex I subunit 4 family.</text>
</comment>
<evidence type="ECO:0000256" key="8">
    <source>
        <dbReference type="ARBA" id="ARBA00022692"/>
    </source>
</evidence>
<feature type="transmembrane region" description="Helical" evidence="17">
    <location>
        <begin position="175"/>
        <end position="198"/>
    </location>
</feature>
<evidence type="ECO:0000259" key="18">
    <source>
        <dbReference type="Pfam" id="PF00361"/>
    </source>
</evidence>
<evidence type="ECO:0000256" key="6">
    <source>
        <dbReference type="ARBA" id="ARBA00022448"/>
    </source>
</evidence>
<dbReference type="EC" id="7.1.1.2" evidence="4 17"/>
<dbReference type="GO" id="GO:0008137">
    <property type="term" value="F:NADH dehydrogenase (ubiquinone) activity"/>
    <property type="evidence" value="ECO:0007669"/>
    <property type="project" value="UniProtKB-UniRule"/>
</dbReference>
<feature type="transmembrane region" description="Helical" evidence="17">
    <location>
        <begin position="415"/>
        <end position="431"/>
    </location>
</feature>
<keyword evidence="7 17" id="KW-0679">Respiratory chain</keyword>
<comment type="function">
    <text evidence="17">Core subunit of the mitochondrial membrane respiratory chain NADH dehydrogenase (Complex I) which catalyzes electron transfer from NADH through the respiratory chain, using ubiquinone as an electron acceptor. Essential for the catalytic activity and assembly of complex I.</text>
</comment>
<keyword evidence="13 17" id="KW-0830">Ubiquinone</keyword>
<accession>E3W3M2</accession>
<evidence type="ECO:0000256" key="17">
    <source>
        <dbReference type="RuleBase" id="RU003297"/>
    </source>
</evidence>
<evidence type="ECO:0000256" key="14">
    <source>
        <dbReference type="ARBA" id="ARBA00023128"/>
    </source>
</evidence>
<evidence type="ECO:0000256" key="3">
    <source>
        <dbReference type="ARBA" id="ARBA00009025"/>
    </source>
</evidence>
<evidence type="ECO:0000256" key="12">
    <source>
        <dbReference type="ARBA" id="ARBA00023027"/>
    </source>
</evidence>
<dbReference type="GO" id="GO:0003954">
    <property type="term" value="F:NADH dehydrogenase activity"/>
    <property type="evidence" value="ECO:0007669"/>
    <property type="project" value="TreeGrafter"/>
</dbReference>
<keyword evidence="9" id="KW-1278">Translocase</keyword>
<feature type="transmembrane region" description="Helical" evidence="17">
    <location>
        <begin position="19"/>
        <end position="38"/>
    </location>
</feature>
<keyword evidence="14 17" id="KW-0496">Mitochondrion</keyword>
<proteinExistence type="inferred from homology"/>
<dbReference type="GO" id="GO:0048039">
    <property type="term" value="F:ubiquinone binding"/>
    <property type="evidence" value="ECO:0007669"/>
    <property type="project" value="TreeGrafter"/>
</dbReference>
<feature type="transmembrane region" description="Helical" evidence="17">
    <location>
        <begin position="267"/>
        <end position="286"/>
    </location>
</feature>
<evidence type="ECO:0000256" key="13">
    <source>
        <dbReference type="ARBA" id="ARBA00023075"/>
    </source>
</evidence>
<evidence type="ECO:0000313" key="19">
    <source>
        <dbReference type="EMBL" id="ADP01832.1"/>
    </source>
</evidence>
<comment type="function">
    <text evidence="1">Core subunit of the mitochondrial membrane respiratory chain NADH dehydrogenase (Complex I) that is believed to belong to the minimal assembly required for catalysis. Complex I functions in the transfer of electrons from NADH to the respiratory chain. The immediate electron acceptor for the enzyme is believed to be ubiquinone.</text>
</comment>
<feature type="transmembrane region" description="Helical" evidence="17">
    <location>
        <begin position="210"/>
        <end position="233"/>
    </location>
</feature>
<protein>
    <recommendedName>
        <fullName evidence="5 17">NADH-ubiquinone oxidoreductase chain 4</fullName>
        <ecNumber evidence="4 17">7.1.1.2</ecNumber>
    </recommendedName>
</protein>
<evidence type="ECO:0000256" key="15">
    <source>
        <dbReference type="ARBA" id="ARBA00023136"/>
    </source>
</evidence>
<dbReference type="InterPro" id="IPR001750">
    <property type="entry name" value="ND/Mrp_TM"/>
</dbReference>
<evidence type="ECO:0000256" key="16">
    <source>
        <dbReference type="ARBA" id="ARBA00049551"/>
    </source>
</evidence>
<feature type="transmembrane region" description="Helical" evidence="17">
    <location>
        <begin position="292"/>
        <end position="316"/>
    </location>
</feature>
<comment type="subcellular location">
    <subcellularLocation>
        <location evidence="2 17">Mitochondrion membrane</location>
        <topology evidence="2 17">Multi-pass membrane protein</topology>
    </subcellularLocation>
</comment>
<keyword evidence="6 17" id="KW-0813">Transport</keyword>
<dbReference type="GO" id="GO:0031966">
    <property type="term" value="C:mitochondrial membrane"/>
    <property type="evidence" value="ECO:0007669"/>
    <property type="project" value="UniProtKB-SubCell"/>
</dbReference>
<dbReference type="EMBL" id="HQ386015">
    <property type="protein sequence ID" value="ADP01832.1"/>
    <property type="molecule type" value="Genomic_DNA"/>
</dbReference>
<dbReference type="PANTHER" id="PTHR43507">
    <property type="entry name" value="NADH-UBIQUINONE OXIDOREDUCTASE CHAIN 4"/>
    <property type="match status" value="1"/>
</dbReference>
<evidence type="ECO:0000256" key="5">
    <source>
        <dbReference type="ARBA" id="ARBA00021006"/>
    </source>
</evidence>
<evidence type="ECO:0000256" key="4">
    <source>
        <dbReference type="ARBA" id="ARBA00012944"/>
    </source>
</evidence>
<feature type="transmembrane region" description="Helical" evidence="17">
    <location>
        <begin position="239"/>
        <end position="260"/>
    </location>
</feature>
<reference evidence="19" key="1">
    <citation type="journal article" date="2011" name="Exp. Appl. Acarol.">
        <title>Mitochondrial genome sequence of Unionicola parkeri (Acari: Trombidiformes: Unionicolidae): molecular synapomorphies between closely-related Unionicola gill mites.</title>
        <authorList>
            <person name="Edwards D.D."/>
            <person name="Jackson L.E."/>
            <person name="Johnson A.J."/>
            <person name="Ernsting B.R."/>
        </authorList>
    </citation>
    <scope>NUCLEOTIDE SEQUENCE</scope>
</reference>
<evidence type="ECO:0000256" key="7">
    <source>
        <dbReference type="ARBA" id="ARBA00022660"/>
    </source>
</evidence>
<gene>
    <name evidence="19" type="primary">nad4</name>
</gene>
<evidence type="ECO:0000256" key="10">
    <source>
        <dbReference type="ARBA" id="ARBA00022982"/>
    </source>
</evidence>
<dbReference type="PANTHER" id="PTHR43507:SF20">
    <property type="entry name" value="NADH-UBIQUINONE OXIDOREDUCTASE CHAIN 4"/>
    <property type="match status" value="1"/>
</dbReference>
<evidence type="ECO:0000256" key="1">
    <source>
        <dbReference type="ARBA" id="ARBA00003257"/>
    </source>
</evidence>
<dbReference type="PRINTS" id="PR01437">
    <property type="entry name" value="NUOXDRDTASE4"/>
</dbReference>
<sequence length="432" mass="50906">MGFFFILPFGLFFSSKNSLLEFVVLKFLLIVFFLLKGFDYLYCFFYYDSFSWSMLLLSFLICFFMLLGNMMFIFFDLSFNFVFLVFLMFFSLFSLFLSSNLFLFYVLFEFSVLPVFFIICGLGFSFERLESAIYMLVYTLFFSLPFAVFLFILFFSVKDLSFFLYSFTYFSSWDYFFVFFSVLMFFVKIPSFFLHLWLPKAHVEAPVSGSMILAGVLLKLGAFGLFLYLPIVFFQMQLFVEFFFVWGLLGTLLSSLACFFQVDLKKMIAYMSIMHMGIVISALFSFCDFSFQGVLMMLLGHGFVSSSLFLCLNFCYERSFSRGIFVNKGIMLLSSSLYFWFSLIISFNISVPPSMNFISELFLIFSLVSFLDFNIYLLMFTIFFNSVVSFYFFVSMFHGFSSYKFFFSNLSIKEMYLIFGHVIPLLSFLFFI</sequence>
<dbReference type="AlphaFoldDB" id="E3W3M2"/>
<comment type="catalytic activity">
    <reaction evidence="16 17">
        <text>a ubiquinone + NADH + 5 H(+)(in) = a ubiquinol + NAD(+) + 4 H(+)(out)</text>
        <dbReference type="Rhea" id="RHEA:29091"/>
        <dbReference type="Rhea" id="RHEA-COMP:9565"/>
        <dbReference type="Rhea" id="RHEA-COMP:9566"/>
        <dbReference type="ChEBI" id="CHEBI:15378"/>
        <dbReference type="ChEBI" id="CHEBI:16389"/>
        <dbReference type="ChEBI" id="CHEBI:17976"/>
        <dbReference type="ChEBI" id="CHEBI:57540"/>
        <dbReference type="ChEBI" id="CHEBI:57945"/>
        <dbReference type="EC" id="7.1.1.2"/>
    </reaction>
</comment>
<evidence type="ECO:0000256" key="9">
    <source>
        <dbReference type="ARBA" id="ARBA00022967"/>
    </source>
</evidence>
<feature type="domain" description="NADH:quinone oxidoreductase/Mrp antiporter transmembrane" evidence="18">
    <location>
        <begin position="98"/>
        <end position="383"/>
    </location>
</feature>
<feature type="transmembrane region" description="Helical" evidence="17">
    <location>
        <begin position="133"/>
        <end position="155"/>
    </location>
</feature>
<keyword evidence="15 17" id="KW-0472">Membrane</keyword>
<keyword evidence="10 17" id="KW-0249">Electron transport</keyword>
<feature type="transmembrane region" description="Helical" evidence="17">
    <location>
        <begin position="375"/>
        <end position="394"/>
    </location>
</feature>
<dbReference type="InterPro" id="IPR003918">
    <property type="entry name" value="NADH_UbQ_OxRdtase"/>
</dbReference>
<keyword evidence="12 17" id="KW-0520">NAD</keyword>
<name>E3W3M2_9ACAR</name>
<keyword evidence="11 17" id="KW-1133">Transmembrane helix</keyword>
<evidence type="ECO:0000256" key="11">
    <source>
        <dbReference type="ARBA" id="ARBA00022989"/>
    </source>
</evidence>
<dbReference type="GO" id="GO:0042773">
    <property type="term" value="P:ATP synthesis coupled electron transport"/>
    <property type="evidence" value="ECO:0007669"/>
    <property type="project" value="InterPro"/>
</dbReference>
<feature type="transmembrane region" description="Helical" evidence="17">
    <location>
        <begin position="50"/>
        <end position="67"/>
    </location>
</feature>
<dbReference type="Pfam" id="PF00361">
    <property type="entry name" value="Proton_antipo_M"/>
    <property type="match status" value="1"/>
</dbReference>
<feature type="transmembrane region" description="Helical" evidence="17">
    <location>
        <begin position="102"/>
        <end position="126"/>
    </location>
</feature>
<feature type="transmembrane region" description="Helical" evidence="17">
    <location>
        <begin position="74"/>
        <end position="96"/>
    </location>
</feature>
<geneLocation type="mitochondrion" evidence="19"/>
<organism evidence="19">
    <name type="scientific">Unionicola parkeri</name>
    <dbReference type="NCBI Taxonomy" id="350891"/>
    <lineage>
        <taxon>Eukaryota</taxon>
        <taxon>Metazoa</taxon>
        <taxon>Ecdysozoa</taxon>
        <taxon>Arthropoda</taxon>
        <taxon>Chelicerata</taxon>
        <taxon>Arachnida</taxon>
        <taxon>Acari</taxon>
        <taxon>Acariformes</taxon>
        <taxon>Trombidiformes</taxon>
        <taxon>Prostigmata</taxon>
        <taxon>Anystina</taxon>
        <taxon>Parasitengona</taxon>
        <taxon>Hydracarina</taxon>
        <taxon>Hygrobatoidea</taxon>
        <taxon>Unionicolidae</taxon>
        <taxon>Unionicolinae</taxon>
        <taxon>Unionicola</taxon>
        <taxon>Unionicolides</taxon>
    </lineage>
</organism>
<dbReference type="GO" id="GO:0015990">
    <property type="term" value="P:electron transport coupled proton transport"/>
    <property type="evidence" value="ECO:0007669"/>
    <property type="project" value="TreeGrafter"/>
</dbReference>
<evidence type="ECO:0000256" key="2">
    <source>
        <dbReference type="ARBA" id="ARBA00004225"/>
    </source>
</evidence>
<keyword evidence="8 17" id="KW-0812">Transmembrane</keyword>